<gene>
    <name evidence="8" type="primary">ugpC</name>
    <name evidence="9" type="ORF">CO674_11495</name>
    <name evidence="8" type="ORF">RJJ65_13615</name>
</gene>
<evidence type="ECO:0000313" key="11">
    <source>
        <dbReference type="Proteomes" id="UP001268610"/>
    </source>
</evidence>
<dbReference type="Gene3D" id="3.40.50.300">
    <property type="entry name" value="P-loop containing nucleotide triphosphate hydrolases"/>
    <property type="match status" value="1"/>
</dbReference>
<dbReference type="InterPro" id="IPR003593">
    <property type="entry name" value="AAA+_ATPase"/>
</dbReference>
<comment type="caution">
    <text evidence="8">The sequence shown here is derived from an EMBL/GenBank/DDBJ whole genome shotgun (WGS) entry which is preliminary data.</text>
</comment>
<dbReference type="GO" id="GO:0140359">
    <property type="term" value="F:ABC-type transporter activity"/>
    <property type="evidence" value="ECO:0007669"/>
    <property type="project" value="InterPro"/>
</dbReference>
<dbReference type="Pfam" id="PF17912">
    <property type="entry name" value="OB_MalK"/>
    <property type="match status" value="1"/>
</dbReference>
<dbReference type="PANTHER" id="PTHR43875">
    <property type="entry name" value="MALTODEXTRIN IMPORT ATP-BINDING PROTEIN MSMX"/>
    <property type="match status" value="1"/>
</dbReference>
<dbReference type="InterPro" id="IPR027417">
    <property type="entry name" value="P-loop_NTPase"/>
</dbReference>
<dbReference type="GO" id="GO:0055052">
    <property type="term" value="C:ATP-binding cassette (ABC) transporter complex, substrate-binding subunit-containing"/>
    <property type="evidence" value="ECO:0007669"/>
    <property type="project" value="TreeGrafter"/>
</dbReference>
<dbReference type="Proteomes" id="UP001268610">
    <property type="component" value="Unassembled WGS sequence"/>
</dbReference>
<evidence type="ECO:0000313" key="9">
    <source>
        <dbReference type="EMBL" id="PDT23577.1"/>
    </source>
</evidence>
<dbReference type="SUPFAM" id="SSF52540">
    <property type="entry name" value="P-loop containing nucleoside triphosphate hydrolases"/>
    <property type="match status" value="1"/>
</dbReference>
<dbReference type="GO" id="GO:0008643">
    <property type="term" value="P:carbohydrate transport"/>
    <property type="evidence" value="ECO:0007669"/>
    <property type="project" value="InterPro"/>
</dbReference>
<keyword evidence="4" id="KW-0997">Cell inner membrane</keyword>
<accession>A0A2A6KFE0</accession>
<evidence type="ECO:0000256" key="2">
    <source>
        <dbReference type="ARBA" id="ARBA00005417"/>
    </source>
</evidence>
<dbReference type="PROSITE" id="PS00211">
    <property type="entry name" value="ABC_TRANSPORTER_1"/>
    <property type="match status" value="1"/>
</dbReference>
<evidence type="ECO:0000256" key="6">
    <source>
        <dbReference type="ARBA" id="ARBA00022840"/>
    </source>
</evidence>
<dbReference type="EMBL" id="NWSY01000007">
    <property type="protein sequence ID" value="PDT23577.1"/>
    <property type="molecule type" value="Genomic_DNA"/>
</dbReference>
<dbReference type="Gene3D" id="2.40.50.100">
    <property type="match status" value="1"/>
</dbReference>
<dbReference type="SMART" id="SM00382">
    <property type="entry name" value="AAA"/>
    <property type="match status" value="1"/>
</dbReference>
<dbReference type="SUPFAM" id="SSF50331">
    <property type="entry name" value="MOP-like"/>
    <property type="match status" value="1"/>
</dbReference>
<evidence type="ECO:0000256" key="1">
    <source>
        <dbReference type="ARBA" id="ARBA00004417"/>
    </source>
</evidence>
<dbReference type="InterPro" id="IPR040582">
    <property type="entry name" value="OB_MalK-like"/>
</dbReference>
<reference evidence="8" key="2">
    <citation type="submission" date="2023-04" db="EMBL/GenBank/DDBJ databases">
        <title>Genomic characterization of faba bean (Vicia faba) microsymbionts in Mexican soils.</title>
        <authorList>
            <person name="Rivera Orduna F.N."/>
            <person name="Guevara-Luna J."/>
            <person name="Yan J."/>
            <person name="Arroyo-Herrera I."/>
            <person name="Li Y."/>
            <person name="Vasquez-Murrieta M.S."/>
            <person name="Wang E.T."/>
        </authorList>
    </citation>
    <scope>NUCLEOTIDE SEQUENCE</scope>
    <source>
        <strain evidence="8">CH26</strain>
    </source>
</reference>
<dbReference type="InterPro" id="IPR017871">
    <property type="entry name" value="ABC_transporter-like_CS"/>
</dbReference>
<dbReference type="InterPro" id="IPR015855">
    <property type="entry name" value="ABC_transpr_MalK-like"/>
</dbReference>
<dbReference type="InterPro" id="IPR003439">
    <property type="entry name" value="ABC_transporter-like_ATP-bd"/>
</dbReference>
<dbReference type="Proteomes" id="UP000219914">
    <property type="component" value="Unassembled WGS sequence"/>
</dbReference>
<dbReference type="InterPro" id="IPR047641">
    <property type="entry name" value="ABC_transpr_MalK/UgpC-like"/>
</dbReference>
<name>A0A2A6KFE0_9HYPH</name>
<dbReference type="CDD" id="cd03301">
    <property type="entry name" value="ABC_MalK_N"/>
    <property type="match status" value="1"/>
</dbReference>
<proteinExistence type="inferred from homology"/>
<dbReference type="GO" id="GO:0016887">
    <property type="term" value="F:ATP hydrolysis activity"/>
    <property type="evidence" value="ECO:0007669"/>
    <property type="project" value="InterPro"/>
</dbReference>
<feature type="domain" description="ABC transporter" evidence="7">
    <location>
        <begin position="4"/>
        <end position="234"/>
    </location>
</feature>
<evidence type="ECO:0000259" key="7">
    <source>
        <dbReference type="PROSITE" id="PS50893"/>
    </source>
</evidence>
<dbReference type="InterPro" id="IPR012340">
    <property type="entry name" value="NA-bd_OB-fold"/>
</dbReference>
<organism evidence="8 11">
    <name type="scientific">Rhizobium hidalgonense</name>
    <dbReference type="NCBI Taxonomy" id="1538159"/>
    <lineage>
        <taxon>Bacteria</taxon>
        <taxon>Pseudomonadati</taxon>
        <taxon>Pseudomonadota</taxon>
        <taxon>Alphaproteobacteria</taxon>
        <taxon>Hyphomicrobiales</taxon>
        <taxon>Rhizobiaceae</taxon>
        <taxon>Rhizobium/Agrobacterium group</taxon>
        <taxon>Rhizobium</taxon>
    </lineage>
</organism>
<evidence type="ECO:0000256" key="4">
    <source>
        <dbReference type="ARBA" id="ARBA00022519"/>
    </source>
</evidence>
<dbReference type="AlphaFoldDB" id="A0A2A6KFE0"/>
<dbReference type="PANTHER" id="PTHR43875:SF14">
    <property type="entry name" value="ABC TRANSPORTER ATP-BINDING PROTEIN"/>
    <property type="match status" value="1"/>
</dbReference>
<sequence>MSALDIQNIRKTYGDVETLKGIDISLESGEFLVLLGSSGCGKSTLLNIIAGLAEATSGDIRIAGRSVLAVHPKDRDIAMVFQSYALYPNLTVHRNIGFGLEMRKVPAGERDRAVRDAAKLLQIENLLDRKPSQLSGGQRQRVAIGRALVRKPEVFLFDEPLSNLDAKLRMEMRTEIKRLHQMLKTTVVYVTHDQIEAMTLASRIAVMRDGRIEQLGTPEEIYNHPATLYVATFVGAPPMNLLQATVRDGRLALSGFETSLPLPARFRDAAGNGRDLVLGIRPEALRTDGSGPSIEATLEVAELTGPELVVTALAGHQRLMACLPPRTPIRDNEKLTLFFDEEAMHLFDPQTGLSCLHQQ</sequence>
<dbReference type="FunFam" id="3.40.50.300:FF:000042">
    <property type="entry name" value="Maltose/maltodextrin ABC transporter, ATP-binding protein"/>
    <property type="match status" value="1"/>
</dbReference>
<keyword evidence="4" id="KW-1003">Cell membrane</keyword>
<dbReference type="InterPro" id="IPR008995">
    <property type="entry name" value="Mo/tungstate-bd_C_term_dom"/>
</dbReference>
<comment type="similarity">
    <text evidence="2">Belongs to the ABC transporter superfamily.</text>
</comment>
<dbReference type="GO" id="GO:0005524">
    <property type="term" value="F:ATP binding"/>
    <property type="evidence" value="ECO:0007669"/>
    <property type="project" value="UniProtKB-KW"/>
</dbReference>
<keyword evidence="5" id="KW-0547">Nucleotide-binding</keyword>
<keyword evidence="4" id="KW-0472">Membrane</keyword>
<dbReference type="EMBL" id="JAVLSF010000006">
    <property type="protein sequence ID" value="MDR9773688.1"/>
    <property type="molecule type" value="Genomic_DNA"/>
</dbReference>
<keyword evidence="6 8" id="KW-0067">ATP-binding</keyword>
<dbReference type="RefSeq" id="WP_097533972.1">
    <property type="nucleotide sequence ID" value="NZ_JAVLSD010000004.1"/>
</dbReference>
<dbReference type="Pfam" id="PF00005">
    <property type="entry name" value="ABC_tran"/>
    <property type="match status" value="1"/>
</dbReference>
<evidence type="ECO:0000313" key="10">
    <source>
        <dbReference type="Proteomes" id="UP000219914"/>
    </source>
</evidence>
<dbReference type="Gene3D" id="2.40.50.140">
    <property type="entry name" value="Nucleic acid-binding proteins"/>
    <property type="match status" value="1"/>
</dbReference>
<keyword evidence="3" id="KW-0813">Transport</keyword>
<protein>
    <submittedName>
        <fullName evidence="8">Sn-glycerol-3-phosphate ABC transporter ATP-binding protein UgpC</fullName>
    </submittedName>
    <submittedName>
        <fullName evidence="9">Sugar ABC transporter ATP-binding protein</fullName>
    </submittedName>
</protein>
<reference evidence="9 10" key="1">
    <citation type="submission" date="2017-09" db="EMBL/GenBank/DDBJ databases">
        <title>Comparative genomics of rhizobia isolated from Phaseolus vulgaris in China.</title>
        <authorList>
            <person name="Tong W."/>
        </authorList>
    </citation>
    <scope>NUCLEOTIDE SEQUENCE [LARGE SCALE GENOMIC DNA]</scope>
    <source>
        <strain evidence="9 10">FH14</strain>
    </source>
</reference>
<keyword evidence="10" id="KW-1185">Reference proteome</keyword>
<evidence type="ECO:0000256" key="3">
    <source>
        <dbReference type="ARBA" id="ARBA00022448"/>
    </source>
</evidence>
<dbReference type="PROSITE" id="PS50893">
    <property type="entry name" value="ABC_TRANSPORTER_2"/>
    <property type="match status" value="1"/>
</dbReference>
<evidence type="ECO:0000313" key="8">
    <source>
        <dbReference type="EMBL" id="MDR9773688.1"/>
    </source>
</evidence>
<dbReference type="NCBIfam" id="NF008653">
    <property type="entry name" value="PRK11650.1"/>
    <property type="match status" value="1"/>
</dbReference>
<evidence type="ECO:0000256" key="5">
    <source>
        <dbReference type="ARBA" id="ARBA00022741"/>
    </source>
</evidence>
<comment type="subcellular location">
    <subcellularLocation>
        <location evidence="1">Cell inner membrane</location>
        <topology evidence="1">Peripheral membrane protein</topology>
    </subcellularLocation>
</comment>